<dbReference type="Pfam" id="PF04765">
    <property type="entry name" value="TOD1_MUCI70"/>
    <property type="match status" value="1"/>
</dbReference>
<comment type="caution">
    <text evidence="3">The sequence shown here is derived from an EMBL/GenBank/DDBJ whole genome shotgun (WGS) entry which is preliminary data.</text>
</comment>
<dbReference type="InterPro" id="IPR048354">
    <property type="entry name" value="TOD1_MUCI70_glycTrfase_dom"/>
</dbReference>
<protein>
    <submittedName>
        <fullName evidence="3">FkbM family methyltransferase</fullName>
    </submittedName>
</protein>
<evidence type="ECO:0000313" key="4">
    <source>
        <dbReference type="Proteomes" id="UP001254257"/>
    </source>
</evidence>
<dbReference type="GO" id="GO:0032259">
    <property type="term" value="P:methylation"/>
    <property type="evidence" value="ECO:0007669"/>
    <property type="project" value="UniProtKB-KW"/>
</dbReference>
<dbReference type="GO" id="GO:0008168">
    <property type="term" value="F:methyltransferase activity"/>
    <property type="evidence" value="ECO:0007669"/>
    <property type="project" value="UniProtKB-KW"/>
</dbReference>
<proteinExistence type="predicted"/>
<dbReference type="PANTHER" id="PTHR34203">
    <property type="entry name" value="METHYLTRANSFERASE, FKBM FAMILY PROTEIN"/>
    <property type="match status" value="1"/>
</dbReference>
<dbReference type="Proteomes" id="UP001254257">
    <property type="component" value="Unassembled WGS sequence"/>
</dbReference>
<gene>
    <name evidence="3" type="ORF">RKE40_15700</name>
</gene>
<keyword evidence="3" id="KW-0489">Methyltransferase</keyword>
<evidence type="ECO:0000259" key="2">
    <source>
        <dbReference type="Pfam" id="PF05050"/>
    </source>
</evidence>
<dbReference type="InterPro" id="IPR029063">
    <property type="entry name" value="SAM-dependent_MTases_sf"/>
</dbReference>
<dbReference type="RefSeq" id="WP_316019166.1">
    <property type="nucleotide sequence ID" value="NZ_JAWDID010000022.1"/>
</dbReference>
<dbReference type="EMBL" id="JAWDID010000022">
    <property type="protein sequence ID" value="MDU0341341.1"/>
    <property type="molecule type" value="Genomic_DNA"/>
</dbReference>
<evidence type="ECO:0000259" key="1">
    <source>
        <dbReference type="Pfam" id="PF04765"/>
    </source>
</evidence>
<dbReference type="PANTHER" id="PTHR34203:SF15">
    <property type="entry name" value="SLL1173 PROTEIN"/>
    <property type="match status" value="1"/>
</dbReference>
<dbReference type="SUPFAM" id="SSF53335">
    <property type="entry name" value="S-adenosyl-L-methionine-dependent methyltransferases"/>
    <property type="match status" value="1"/>
</dbReference>
<dbReference type="Gene3D" id="3.40.50.150">
    <property type="entry name" value="Vaccinia Virus protein VP39"/>
    <property type="match status" value="1"/>
</dbReference>
<dbReference type="Pfam" id="PF05050">
    <property type="entry name" value="Methyltransf_21"/>
    <property type="match status" value="1"/>
</dbReference>
<keyword evidence="3" id="KW-0808">Transferase</keyword>
<dbReference type="NCBIfam" id="TIGR01444">
    <property type="entry name" value="fkbM_fam"/>
    <property type="match status" value="1"/>
</dbReference>
<feature type="domain" description="TOD1/MUCI70 glycosyltransferase-like" evidence="1">
    <location>
        <begin position="62"/>
        <end position="220"/>
    </location>
</feature>
<keyword evidence="4" id="KW-1185">Reference proteome</keyword>
<feature type="domain" description="Methyltransferase FkbM" evidence="2">
    <location>
        <begin position="400"/>
        <end position="541"/>
    </location>
</feature>
<sequence length="596" mass="67016">MISALSSRLKGLRETLRADTAKSKRKVVYTCLFGYSEPFLDQIIEDDGDTDFVCFTDDPSLRSDFWKIVLMPPSLLDPHRRSKGFKHRPHLFFPKHEMSLYIDNTVRLLKSPSNLFDILEENEENIILFAHPYRNCIYDEAEIVKSVGYDGLDVIDAQVNYYKSINVPPQNGLHATTFILRRHNNPDVMHAMDEWYYQLLRHSKRDQISFDAIRYMHSMKVRVFDGELTNNTYMVWPTVPGGKRLPRDFDDSEYLELHPDVAQAGLNPRKHYLDYGIDEGRPYRIPSNTNAASAEPSKPAIPAEHGEQLDFDANWYLTMYPDVAASGLEPLDHYRQIGNAQGRYPAPQQRVMGSAGHWIYFNPDDARGRALLAAGGALNPATHCAWHLLLGSGAWTHVIDVGANYGEMLANGGLPPEAAVVAIEPNPIVRARLQETLDAAGLVAMVLDEAVSNAEGQHVLQIDESWSGTSRLADDTEGDGHPVRTTTLSDVIRRAGELPLAGIKVAVKIDVEGHEIEVLQGILNDLPVLGDFAALIEVEHASAEGLDWFDQHFKIQMLREIPLPELVPIEPGKLRAALSSDLYYKRDIVLRRRIQD</sequence>
<dbReference type="InterPro" id="IPR006342">
    <property type="entry name" value="FkbM_mtfrase"/>
</dbReference>
<accession>A0ABU3S982</accession>
<dbReference type="InterPro" id="IPR052514">
    <property type="entry name" value="SAM-dependent_MTase"/>
</dbReference>
<organism evidence="3 4">
    <name type="scientific">Bosea rubneri</name>
    <dbReference type="NCBI Taxonomy" id="3075434"/>
    <lineage>
        <taxon>Bacteria</taxon>
        <taxon>Pseudomonadati</taxon>
        <taxon>Pseudomonadota</taxon>
        <taxon>Alphaproteobacteria</taxon>
        <taxon>Hyphomicrobiales</taxon>
        <taxon>Boseaceae</taxon>
        <taxon>Bosea</taxon>
    </lineage>
</organism>
<reference evidence="3 4" key="1">
    <citation type="submission" date="2023-09" db="EMBL/GenBank/DDBJ databases">
        <title>Whole genome shotgun sequencing (WGS) of Bosea sp. ZW T0_25, isolated from stored onions (Allium cepa).</title>
        <authorList>
            <person name="Stoll D.A."/>
            <person name="Huch M."/>
        </authorList>
    </citation>
    <scope>NUCLEOTIDE SEQUENCE [LARGE SCALE GENOMIC DNA]</scope>
    <source>
        <strain evidence="3 4">ZW T0_25</strain>
    </source>
</reference>
<evidence type="ECO:0000313" key="3">
    <source>
        <dbReference type="EMBL" id="MDU0341341.1"/>
    </source>
</evidence>
<name>A0ABU3S982_9HYPH</name>